<evidence type="ECO:0000313" key="1">
    <source>
        <dbReference type="EMBL" id="CAB4203523.1"/>
    </source>
</evidence>
<accession>A0A6J5S4J9</accession>
<dbReference type="EMBL" id="LR797331">
    <property type="protein sequence ID" value="CAB4203523.1"/>
    <property type="molecule type" value="Genomic_DNA"/>
</dbReference>
<gene>
    <name evidence="1" type="ORF">UFOVP1382_138</name>
</gene>
<sequence>MSLTHPTAAELAEIFSHSKPYNGTSKLTPVLQRICADIDVVAQASGADRLTKFALADDFCGASLPSWLTSQDTSAAGAPTIAVVADALGGQWTLTHAATDEVENIGLNGNNNQYVKVPAAAGEIAAFEARVKISAQLTAAERVVIGLASDRAADLDTIVTNAWIRAEGANLNLYWETDDGTTDDDDNDTHVDYVADTFFVVRIEVHFGGAVKFFVNGAPCGTGSIAATASAGLQPFIEFQKDSGTTTKYVRIDWLALTAPR</sequence>
<protein>
    <submittedName>
        <fullName evidence="1">Uncharacterized protein</fullName>
    </submittedName>
</protein>
<organism evidence="1">
    <name type="scientific">uncultured Caudovirales phage</name>
    <dbReference type="NCBI Taxonomy" id="2100421"/>
    <lineage>
        <taxon>Viruses</taxon>
        <taxon>Duplodnaviria</taxon>
        <taxon>Heunggongvirae</taxon>
        <taxon>Uroviricota</taxon>
        <taxon>Caudoviricetes</taxon>
        <taxon>Peduoviridae</taxon>
        <taxon>Maltschvirus</taxon>
        <taxon>Maltschvirus maltsch</taxon>
    </lineage>
</organism>
<proteinExistence type="predicted"/>
<reference evidence="1" key="1">
    <citation type="submission" date="2020-05" db="EMBL/GenBank/DDBJ databases">
        <authorList>
            <person name="Chiriac C."/>
            <person name="Salcher M."/>
            <person name="Ghai R."/>
            <person name="Kavagutti S V."/>
        </authorList>
    </citation>
    <scope>NUCLEOTIDE SEQUENCE</scope>
</reference>
<name>A0A6J5S4J9_9CAUD</name>